<name>A0A834DCK3_9CHIR</name>
<evidence type="ECO:0000313" key="2">
    <source>
        <dbReference type="EMBL" id="KAF6074876.1"/>
    </source>
</evidence>
<protein>
    <submittedName>
        <fullName evidence="2">Uncharacterized protein</fullName>
    </submittedName>
</protein>
<accession>A0A834DCK3</accession>
<comment type="caution">
    <text evidence="2">The sequence shown here is derived from an EMBL/GenBank/DDBJ whole genome shotgun (WGS) entry which is preliminary data.</text>
</comment>
<gene>
    <name evidence="2" type="ORF">HJG60_009299</name>
</gene>
<proteinExistence type="predicted"/>
<dbReference type="EMBL" id="JABVXQ010000015">
    <property type="protein sequence ID" value="KAF6074876.1"/>
    <property type="molecule type" value="Genomic_DNA"/>
</dbReference>
<evidence type="ECO:0000256" key="1">
    <source>
        <dbReference type="SAM" id="MobiDB-lite"/>
    </source>
</evidence>
<organism evidence="2 3">
    <name type="scientific">Phyllostomus discolor</name>
    <name type="common">pale spear-nosed bat</name>
    <dbReference type="NCBI Taxonomy" id="89673"/>
    <lineage>
        <taxon>Eukaryota</taxon>
        <taxon>Metazoa</taxon>
        <taxon>Chordata</taxon>
        <taxon>Craniata</taxon>
        <taxon>Vertebrata</taxon>
        <taxon>Euteleostomi</taxon>
        <taxon>Mammalia</taxon>
        <taxon>Eutheria</taxon>
        <taxon>Laurasiatheria</taxon>
        <taxon>Chiroptera</taxon>
        <taxon>Yangochiroptera</taxon>
        <taxon>Phyllostomidae</taxon>
        <taxon>Phyllostominae</taxon>
        <taxon>Phyllostomus</taxon>
    </lineage>
</organism>
<dbReference type="AlphaFoldDB" id="A0A834DCK3"/>
<feature type="region of interest" description="Disordered" evidence="1">
    <location>
        <begin position="62"/>
        <end position="92"/>
    </location>
</feature>
<dbReference type="Proteomes" id="UP000664940">
    <property type="component" value="Unassembled WGS sequence"/>
</dbReference>
<feature type="compositionally biased region" description="Low complexity" evidence="1">
    <location>
        <begin position="82"/>
        <end position="92"/>
    </location>
</feature>
<sequence length="129" mass="14066">MTSCLHPVTLRGSTEGMCTDGYGGLAPVCEEFWRIEEVSKRLEVKIGGSSVSEEGNVSEIFKTPSWGPLPHPTPSGRLQKKSGSSGASWGWPAPGYSSVGITWETVELPRISAHSRPANYNLHFNKIHR</sequence>
<reference evidence="2 3" key="1">
    <citation type="journal article" date="2020" name="Nature">
        <title>Six reference-quality genomes reveal evolution of bat adaptations.</title>
        <authorList>
            <person name="Jebb D."/>
            <person name="Huang Z."/>
            <person name="Pippel M."/>
            <person name="Hughes G.M."/>
            <person name="Lavrichenko K."/>
            <person name="Devanna P."/>
            <person name="Winkler S."/>
            <person name="Jermiin L.S."/>
            <person name="Skirmuntt E.C."/>
            <person name="Katzourakis A."/>
            <person name="Burkitt-Gray L."/>
            <person name="Ray D.A."/>
            <person name="Sullivan K.A.M."/>
            <person name="Roscito J.G."/>
            <person name="Kirilenko B.M."/>
            <person name="Davalos L.M."/>
            <person name="Corthals A.P."/>
            <person name="Power M.L."/>
            <person name="Jones G."/>
            <person name="Ransome R.D."/>
            <person name="Dechmann D.K.N."/>
            <person name="Locatelli A.G."/>
            <person name="Puechmaille S.J."/>
            <person name="Fedrigo O."/>
            <person name="Jarvis E.D."/>
            <person name="Hiller M."/>
            <person name="Vernes S.C."/>
            <person name="Myers E.W."/>
            <person name="Teeling E.C."/>
        </authorList>
    </citation>
    <scope>NUCLEOTIDE SEQUENCE [LARGE SCALE GENOMIC DNA]</scope>
    <source>
        <strain evidence="2">Bat1K_MPI-CBG_1</strain>
    </source>
</reference>
<evidence type="ECO:0000313" key="3">
    <source>
        <dbReference type="Proteomes" id="UP000664940"/>
    </source>
</evidence>